<comment type="pathway">
    <text evidence="3">Quinol/quinone metabolism; menaquinone biosynthesis.</text>
</comment>
<evidence type="ECO:0000313" key="6">
    <source>
        <dbReference type="Proteomes" id="UP001556040"/>
    </source>
</evidence>
<dbReference type="EC" id="4.2.99.20" evidence="3"/>
<dbReference type="PANTHER" id="PTHR42916">
    <property type="entry name" value="2-SUCCINYL-5-ENOLPYRUVYL-6-HYDROXY-3-CYCLOHEXENE-1-CARBOXYLATE SYNTHASE"/>
    <property type="match status" value="1"/>
</dbReference>
<dbReference type="InterPro" id="IPR022485">
    <property type="entry name" value="SHCHC_synthase_MenH"/>
</dbReference>
<comment type="caution">
    <text evidence="5">The sequence shown here is derived from an EMBL/GenBank/DDBJ whole genome shotgun (WGS) entry which is preliminary data.</text>
</comment>
<dbReference type="NCBIfam" id="TIGR03695">
    <property type="entry name" value="menH_SHCHC"/>
    <property type="match status" value="1"/>
</dbReference>
<sequence>MIKSIRGAHYYVEVKGSGQPILFLHGFTGDTTTWHETIDLLAKRGQCIAVDLPGHGKTEMTEDPTRFYIEETCRDLDKILDKLDVDKSHVVGYSMGGRVALSFSFMYPERVSKLVLESASPGIKQEDEREQRRKSDEDLAQFIECEGIEAFVDKWESIPLFATQKRMSSAIQGKIRNQRLQNDPVGLATSLRRIGTGKQPSWWDFLIDLHCETLLVVGEEDLKFRNIADEMKKRIPFAKKVVIPSAGHAIHVEQQQKFGTMLMEFLFEG</sequence>
<dbReference type="InterPro" id="IPR000073">
    <property type="entry name" value="AB_hydrolase_1"/>
</dbReference>
<dbReference type="RefSeq" id="WP_367780334.1">
    <property type="nucleotide sequence ID" value="NZ_JBFMIA010000016.1"/>
</dbReference>
<name>A0ABV3Q673_9BACL</name>
<feature type="domain" description="AB hydrolase-1" evidence="4">
    <location>
        <begin position="20"/>
        <end position="253"/>
    </location>
</feature>
<dbReference type="PANTHER" id="PTHR42916:SF1">
    <property type="entry name" value="PROTEIN PHYLLO, CHLOROPLASTIC"/>
    <property type="match status" value="1"/>
</dbReference>
<comment type="catalytic activity">
    <reaction evidence="3">
        <text>5-enolpyruvoyl-6-hydroxy-2-succinyl-cyclohex-3-ene-1-carboxylate = (1R,6R)-6-hydroxy-2-succinyl-cyclohexa-2,4-diene-1-carboxylate + pyruvate</text>
        <dbReference type="Rhea" id="RHEA:25597"/>
        <dbReference type="ChEBI" id="CHEBI:15361"/>
        <dbReference type="ChEBI" id="CHEBI:58689"/>
        <dbReference type="ChEBI" id="CHEBI:58818"/>
        <dbReference type="EC" id="4.2.99.20"/>
    </reaction>
</comment>
<dbReference type="SUPFAM" id="SSF53474">
    <property type="entry name" value="alpha/beta-Hydrolases"/>
    <property type="match status" value="1"/>
</dbReference>
<organism evidence="5 6">
    <name type="scientific">Jeotgalibacillus marinus</name>
    <dbReference type="NCBI Taxonomy" id="86667"/>
    <lineage>
        <taxon>Bacteria</taxon>
        <taxon>Bacillati</taxon>
        <taxon>Bacillota</taxon>
        <taxon>Bacilli</taxon>
        <taxon>Bacillales</taxon>
        <taxon>Caryophanaceae</taxon>
        <taxon>Jeotgalibacillus</taxon>
    </lineage>
</organism>
<comment type="subunit">
    <text evidence="3">Monomer.</text>
</comment>
<dbReference type="Gene3D" id="3.40.50.1820">
    <property type="entry name" value="alpha/beta hydrolase"/>
    <property type="match status" value="1"/>
</dbReference>
<dbReference type="Pfam" id="PF00561">
    <property type="entry name" value="Abhydrolase_1"/>
    <property type="match status" value="1"/>
</dbReference>
<keyword evidence="6" id="KW-1185">Reference proteome</keyword>
<comment type="pathway">
    <text evidence="3">Quinol/quinone metabolism; 1,4-dihydroxy-2-naphthoate biosynthesis; 1,4-dihydroxy-2-naphthoate from chorismate: step 3/7.</text>
</comment>
<evidence type="ECO:0000256" key="3">
    <source>
        <dbReference type="HAMAP-Rule" id="MF_01660"/>
    </source>
</evidence>
<comment type="similarity">
    <text evidence="3">Belongs to the AB hydrolase superfamily. MenH family.</text>
</comment>
<dbReference type="InterPro" id="IPR029058">
    <property type="entry name" value="AB_hydrolase_fold"/>
</dbReference>
<evidence type="ECO:0000313" key="5">
    <source>
        <dbReference type="EMBL" id="MEW9502848.1"/>
    </source>
</evidence>
<protein>
    <recommendedName>
        <fullName evidence="3">Putative 2-succinyl-6-hydroxy-2,4-cyclohexadiene-1-carboxylate synthase</fullName>
        <shortName evidence="3">SHCHC synthase</shortName>
        <ecNumber evidence="3">4.2.99.20</ecNumber>
    </recommendedName>
</protein>
<dbReference type="PRINTS" id="PR00111">
    <property type="entry name" value="ABHYDROLASE"/>
</dbReference>
<keyword evidence="2 3" id="KW-0456">Lyase</keyword>
<evidence type="ECO:0000256" key="2">
    <source>
        <dbReference type="ARBA" id="ARBA00023239"/>
    </source>
</evidence>
<keyword evidence="1 3" id="KW-0474">Menaquinone biosynthesis</keyword>
<dbReference type="GO" id="GO:0070205">
    <property type="term" value="F:2-succinyl-6-hydroxy-2,4-cyclohexadiene-1-carboxylate synthase activity"/>
    <property type="evidence" value="ECO:0007669"/>
    <property type="project" value="UniProtKB-EC"/>
</dbReference>
<evidence type="ECO:0000256" key="1">
    <source>
        <dbReference type="ARBA" id="ARBA00022428"/>
    </source>
</evidence>
<accession>A0ABV3Q673</accession>
<dbReference type="EMBL" id="JBFMIA010000016">
    <property type="protein sequence ID" value="MEW9502848.1"/>
    <property type="molecule type" value="Genomic_DNA"/>
</dbReference>
<proteinExistence type="inferred from homology"/>
<gene>
    <name evidence="3 5" type="primary">menH</name>
    <name evidence="5" type="ORF">AB1471_13715</name>
</gene>
<comment type="function">
    <text evidence="3">Catalyzes a proton abstraction reaction that results in 2,5-elimination of pyruvate from 2-succinyl-5-enolpyruvyl-6-hydroxy-3-cyclohexene-1-carboxylate (SEPHCHC) and the formation of 2-succinyl-6-hydroxy-2,4-cyclohexadiene-1-carboxylate (SHCHC).</text>
</comment>
<evidence type="ECO:0000259" key="4">
    <source>
        <dbReference type="Pfam" id="PF00561"/>
    </source>
</evidence>
<dbReference type="Proteomes" id="UP001556040">
    <property type="component" value="Unassembled WGS sequence"/>
</dbReference>
<dbReference type="HAMAP" id="MF_01660">
    <property type="entry name" value="MenH"/>
    <property type="match status" value="1"/>
</dbReference>
<reference evidence="5 6" key="1">
    <citation type="journal article" date="1979" name="Int. J. Syst. Evol. Microbiol.">
        <title>Bacillus globisporus subsp. marinus subsp. nov.</title>
        <authorList>
            <person name="Liu H."/>
        </authorList>
    </citation>
    <scope>NUCLEOTIDE SEQUENCE [LARGE SCALE GENOMIC DNA]</scope>
    <source>
        <strain evidence="5 6">DSM 1297</strain>
    </source>
</reference>